<keyword evidence="2" id="KW-0813">Transport</keyword>
<dbReference type="InterPro" id="IPR017871">
    <property type="entry name" value="ABC_transporter-like_CS"/>
</dbReference>
<dbReference type="InterPro" id="IPR003593">
    <property type="entry name" value="AAA+_ATPase"/>
</dbReference>
<gene>
    <name evidence="6" type="ORF">HH215_31255</name>
</gene>
<dbReference type="RefSeq" id="WP_169283461.1">
    <property type="nucleotide sequence ID" value="NZ_CP051680.1"/>
</dbReference>
<dbReference type="PROSITE" id="PS50893">
    <property type="entry name" value="ABC_TRANSPORTER_2"/>
    <property type="match status" value="1"/>
</dbReference>
<evidence type="ECO:0000256" key="3">
    <source>
        <dbReference type="ARBA" id="ARBA00022741"/>
    </source>
</evidence>
<dbReference type="Pfam" id="PF00005">
    <property type="entry name" value="ABC_tran"/>
    <property type="match status" value="1"/>
</dbReference>
<protein>
    <submittedName>
        <fullName evidence="6">ABC transporter ATP-binding protein</fullName>
    </submittedName>
</protein>
<dbReference type="KEGG" id="cheb:HH215_31255"/>
<dbReference type="InterPro" id="IPR003439">
    <property type="entry name" value="ABC_transporter-like_ATP-bd"/>
</dbReference>
<reference evidence="6 7" key="1">
    <citation type="submission" date="2020-04" db="EMBL/GenBank/DDBJ databases">
        <title>Genome sequencing of novel species.</title>
        <authorList>
            <person name="Heo J."/>
            <person name="Kim S.-J."/>
            <person name="Kim J.-S."/>
            <person name="Hong S.-B."/>
            <person name="Kwon S.-W."/>
        </authorList>
    </citation>
    <scope>NUCLEOTIDE SEQUENCE [LARGE SCALE GENOMIC DNA]</scope>
    <source>
        <strain evidence="6 7">MFER-1</strain>
    </source>
</reference>
<dbReference type="PANTHER" id="PTHR43335">
    <property type="entry name" value="ABC TRANSPORTER, ATP-BINDING PROTEIN"/>
    <property type="match status" value="1"/>
</dbReference>
<dbReference type="GO" id="GO:0005524">
    <property type="term" value="F:ATP binding"/>
    <property type="evidence" value="ECO:0007669"/>
    <property type="project" value="UniProtKB-KW"/>
</dbReference>
<evidence type="ECO:0000313" key="7">
    <source>
        <dbReference type="Proteomes" id="UP000502248"/>
    </source>
</evidence>
<sequence length="306" mass="33894">MTYVISTSGLSKIAGGKAIVSEVNLHVKKGEIYGFLGPNGAGKTSVMKMLTGLWKPTGGDIELFGERLTSSSFEALKRLGSLIEYPIFYEKLTARENLKLHCEYMGYHDSRAIDEALALVGLTDAAAKAVKSFSLGMKQRLGLARAIATRPELLILDEPINGLDPIGIKDMRSLFAMLSREYGMTLFLSSHLLGELEQVADTIGVIREGKLVREVAMSNIREKGMEHIELTTNDTWKAAGVLDDKLDIRNFKVMSESTIRIYDFRLPQSDIVKALVLNGVNIEEIGRKRHSLEDYFFSLMERGDGA</sequence>
<dbReference type="SMART" id="SM00382">
    <property type="entry name" value="AAA"/>
    <property type="match status" value="1"/>
</dbReference>
<keyword evidence="4 6" id="KW-0067">ATP-binding</keyword>
<dbReference type="Gene3D" id="3.40.50.300">
    <property type="entry name" value="P-loop containing nucleotide triphosphate hydrolases"/>
    <property type="match status" value="1"/>
</dbReference>
<feature type="domain" description="ABC transporter" evidence="5">
    <location>
        <begin position="5"/>
        <end position="233"/>
    </location>
</feature>
<dbReference type="InterPro" id="IPR027417">
    <property type="entry name" value="P-loop_NTPase"/>
</dbReference>
<keyword evidence="3" id="KW-0547">Nucleotide-binding</keyword>
<dbReference type="AlphaFoldDB" id="A0A7Z2ZPS4"/>
<accession>A0A7Z2ZPS4</accession>
<name>A0A7Z2ZPS4_9BACL</name>
<dbReference type="Proteomes" id="UP000502248">
    <property type="component" value="Chromosome"/>
</dbReference>
<evidence type="ECO:0000256" key="4">
    <source>
        <dbReference type="ARBA" id="ARBA00022840"/>
    </source>
</evidence>
<dbReference type="SUPFAM" id="SSF52540">
    <property type="entry name" value="P-loop containing nucleoside triphosphate hydrolases"/>
    <property type="match status" value="1"/>
</dbReference>
<evidence type="ECO:0000313" key="6">
    <source>
        <dbReference type="EMBL" id="QJD87215.1"/>
    </source>
</evidence>
<evidence type="ECO:0000256" key="1">
    <source>
        <dbReference type="ARBA" id="ARBA00005417"/>
    </source>
</evidence>
<comment type="similarity">
    <text evidence="1">Belongs to the ABC transporter superfamily.</text>
</comment>
<dbReference type="PROSITE" id="PS00211">
    <property type="entry name" value="ABC_TRANSPORTER_1"/>
    <property type="match status" value="1"/>
</dbReference>
<proteinExistence type="inferred from homology"/>
<dbReference type="PANTHER" id="PTHR43335:SF8">
    <property type="entry name" value="ABC TRANSPORTER, ATP-BINDING PROTEIN"/>
    <property type="match status" value="1"/>
</dbReference>
<dbReference type="EMBL" id="CP051680">
    <property type="protein sequence ID" value="QJD87215.1"/>
    <property type="molecule type" value="Genomic_DNA"/>
</dbReference>
<organism evidence="6 7">
    <name type="scientific">Cohnella herbarum</name>
    <dbReference type="NCBI Taxonomy" id="2728023"/>
    <lineage>
        <taxon>Bacteria</taxon>
        <taxon>Bacillati</taxon>
        <taxon>Bacillota</taxon>
        <taxon>Bacilli</taxon>
        <taxon>Bacillales</taxon>
        <taxon>Paenibacillaceae</taxon>
        <taxon>Cohnella</taxon>
    </lineage>
</organism>
<evidence type="ECO:0000259" key="5">
    <source>
        <dbReference type="PROSITE" id="PS50893"/>
    </source>
</evidence>
<dbReference type="GO" id="GO:0016887">
    <property type="term" value="F:ATP hydrolysis activity"/>
    <property type="evidence" value="ECO:0007669"/>
    <property type="project" value="InterPro"/>
</dbReference>
<keyword evidence="7" id="KW-1185">Reference proteome</keyword>
<dbReference type="CDD" id="cd03268">
    <property type="entry name" value="ABC_BcrA_bacitracin_resist"/>
    <property type="match status" value="1"/>
</dbReference>
<evidence type="ECO:0000256" key="2">
    <source>
        <dbReference type="ARBA" id="ARBA00022448"/>
    </source>
</evidence>